<proteinExistence type="predicted"/>
<evidence type="ECO:0000313" key="3">
    <source>
        <dbReference type="Proteomes" id="UP001206595"/>
    </source>
</evidence>
<name>A0AAD5HDD6_UMBRA</name>
<reference evidence="2" key="1">
    <citation type="submission" date="2021-06" db="EMBL/GenBank/DDBJ databases">
        <authorList>
            <consortium name="DOE Joint Genome Institute"/>
            <person name="Mondo S.J."/>
            <person name="Amses K.R."/>
            <person name="Simmons D.R."/>
            <person name="Longcore J.E."/>
            <person name="Seto K."/>
            <person name="Alves G.H."/>
            <person name="Bonds A.E."/>
            <person name="Quandt C.A."/>
            <person name="Davis W.J."/>
            <person name="Chang Y."/>
            <person name="Letcher P.M."/>
            <person name="Powell M.J."/>
            <person name="Kuo A."/>
            <person name="Labutti K."/>
            <person name="Pangilinan J."/>
            <person name="Andreopoulos W."/>
            <person name="Tritt A."/>
            <person name="Riley R."/>
            <person name="Hundley H."/>
            <person name="Johnson J."/>
            <person name="Lipzen A."/>
            <person name="Barry K."/>
            <person name="Berbee M.L."/>
            <person name="Buchler N.E."/>
            <person name="Grigoriev I.V."/>
            <person name="Spatafora J.W."/>
            <person name="Stajich J.E."/>
            <person name="James T.Y."/>
        </authorList>
    </citation>
    <scope>NUCLEOTIDE SEQUENCE</scope>
    <source>
        <strain evidence="2">AG</strain>
    </source>
</reference>
<accession>A0AAD5HDD6</accession>
<reference evidence="2" key="2">
    <citation type="journal article" date="2022" name="Proc. Natl. Acad. Sci. U.S.A.">
        <title>Diploid-dominant life cycles characterize the early evolution of Fungi.</title>
        <authorList>
            <person name="Amses K.R."/>
            <person name="Simmons D.R."/>
            <person name="Longcore J.E."/>
            <person name="Mondo S.J."/>
            <person name="Seto K."/>
            <person name="Jeronimo G.H."/>
            <person name="Bonds A.E."/>
            <person name="Quandt C.A."/>
            <person name="Davis W.J."/>
            <person name="Chang Y."/>
            <person name="Federici B.A."/>
            <person name="Kuo A."/>
            <person name="LaButti K."/>
            <person name="Pangilinan J."/>
            <person name="Andreopoulos W."/>
            <person name="Tritt A."/>
            <person name="Riley R."/>
            <person name="Hundley H."/>
            <person name="Johnson J."/>
            <person name="Lipzen A."/>
            <person name="Barry K."/>
            <person name="Lang B.F."/>
            <person name="Cuomo C.A."/>
            <person name="Buchler N.E."/>
            <person name="Grigoriev I.V."/>
            <person name="Spatafora J.W."/>
            <person name="Stajich J.E."/>
            <person name="James T.Y."/>
        </authorList>
    </citation>
    <scope>NUCLEOTIDE SEQUENCE</scope>
    <source>
        <strain evidence="2">AG</strain>
    </source>
</reference>
<dbReference type="GeneID" id="75914982"/>
<evidence type="ECO:0000256" key="1">
    <source>
        <dbReference type="SAM" id="MobiDB-lite"/>
    </source>
</evidence>
<organism evidence="2 3">
    <name type="scientific">Umbelopsis ramanniana AG</name>
    <dbReference type="NCBI Taxonomy" id="1314678"/>
    <lineage>
        <taxon>Eukaryota</taxon>
        <taxon>Fungi</taxon>
        <taxon>Fungi incertae sedis</taxon>
        <taxon>Mucoromycota</taxon>
        <taxon>Mucoromycotina</taxon>
        <taxon>Umbelopsidomycetes</taxon>
        <taxon>Umbelopsidales</taxon>
        <taxon>Umbelopsidaceae</taxon>
        <taxon>Umbelopsis</taxon>
    </lineage>
</organism>
<evidence type="ECO:0000313" key="2">
    <source>
        <dbReference type="EMBL" id="KAI8578834.1"/>
    </source>
</evidence>
<dbReference type="EMBL" id="MU620925">
    <property type="protein sequence ID" value="KAI8578834.1"/>
    <property type="molecule type" value="Genomic_DNA"/>
</dbReference>
<comment type="caution">
    <text evidence="2">The sequence shown here is derived from an EMBL/GenBank/DDBJ whole genome shotgun (WGS) entry which is preliminary data.</text>
</comment>
<dbReference type="AlphaFoldDB" id="A0AAD5HDD6"/>
<dbReference type="RefSeq" id="XP_051443838.1">
    <property type="nucleotide sequence ID" value="XM_051589637.1"/>
</dbReference>
<feature type="region of interest" description="Disordered" evidence="1">
    <location>
        <begin position="1"/>
        <end position="28"/>
    </location>
</feature>
<sequence length="371" mass="40344">MAFAQQHRRPNHSNSQAPPPSSDSEDSYAILHPRGYTKSAAVQRRLSIGLATTSDSDTDWHVINANRATLQRTGNAALSSPQWTPSEPESVSARAYADSESMVSDIDTQTDTTTGRQQFSFLPAHDGTGTFADIGGFVSDSSLGSISTASGLPLRKKPATIKAQTTDFLPVTASMPNILLPDGGIAPPSFTGRIPPHNHAQNPMPEFVPTMASRSWREFRLQSSSEEEGSLSENDAVWRKRRLRSSSPTDEHYKSESTTTNISSDEINAAKRNKDLDSIPTHHPSLPGSATSAAIIHSVWRNLRRLTTHIIENDTTTSETFGTLVSEATLEGCLPFGSHLHMDFNTGNLSNSKDFSLNGSAMEQVGRRFTH</sequence>
<keyword evidence="3" id="KW-1185">Reference proteome</keyword>
<feature type="region of interest" description="Disordered" evidence="1">
    <location>
        <begin position="242"/>
        <end position="264"/>
    </location>
</feature>
<feature type="compositionally biased region" description="Basic residues" evidence="1">
    <location>
        <begin position="1"/>
        <end position="11"/>
    </location>
</feature>
<gene>
    <name evidence="2" type="ORF">K450DRAFT_244758</name>
</gene>
<dbReference type="Proteomes" id="UP001206595">
    <property type="component" value="Unassembled WGS sequence"/>
</dbReference>
<protein>
    <submittedName>
        <fullName evidence="2">Uncharacterized protein</fullName>
    </submittedName>
</protein>